<evidence type="ECO:0000313" key="2">
    <source>
        <dbReference type="EMBL" id="MBB4915981.1"/>
    </source>
</evidence>
<evidence type="ECO:0000313" key="3">
    <source>
        <dbReference type="Proteomes" id="UP000552644"/>
    </source>
</evidence>
<keyword evidence="3" id="KW-1185">Reference proteome</keyword>
<sequence>MERQNGFNRSSAEPGTDPNPAPHATHPLLGDLPRMFALVQGFDDDGDGGEEEADVAVEVVAYGIALPSGQTTTFGTNGRNFGVWNSPRSAAKRLHSDLVWLGE</sequence>
<protein>
    <submittedName>
        <fullName evidence="2">Uncharacterized protein</fullName>
    </submittedName>
</protein>
<evidence type="ECO:0000256" key="1">
    <source>
        <dbReference type="SAM" id="MobiDB-lite"/>
    </source>
</evidence>
<dbReference type="Proteomes" id="UP000552644">
    <property type="component" value="Unassembled WGS sequence"/>
</dbReference>
<reference evidence="2 3" key="1">
    <citation type="submission" date="2020-08" db="EMBL/GenBank/DDBJ databases">
        <title>Genomic Encyclopedia of Type Strains, Phase III (KMG-III): the genomes of soil and plant-associated and newly described type strains.</title>
        <authorList>
            <person name="Whitman W."/>
        </authorList>
    </citation>
    <scope>NUCLEOTIDE SEQUENCE [LARGE SCALE GENOMIC DNA]</scope>
    <source>
        <strain evidence="2 3">CECT 8840</strain>
    </source>
</reference>
<dbReference type="RefSeq" id="WP_184714762.1">
    <property type="nucleotide sequence ID" value="NZ_JACHJP010000002.1"/>
</dbReference>
<gene>
    <name evidence="2" type="ORF">FHS44_003066</name>
</gene>
<organism evidence="2 3">
    <name type="scientific">Streptosporangium saharense</name>
    <dbReference type="NCBI Taxonomy" id="1706840"/>
    <lineage>
        <taxon>Bacteria</taxon>
        <taxon>Bacillati</taxon>
        <taxon>Actinomycetota</taxon>
        <taxon>Actinomycetes</taxon>
        <taxon>Streptosporangiales</taxon>
        <taxon>Streptosporangiaceae</taxon>
        <taxon>Streptosporangium</taxon>
    </lineage>
</organism>
<name>A0A7W7QLW5_9ACTN</name>
<feature type="compositionally biased region" description="Polar residues" evidence="1">
    <location>
        <begin position="1"/>
        <end position="13"/>
    </location>
</feature>
<comment type="caution">
    <text evidence="2">The sequence shown here is derived from an EMBL/GenBank/DDBJ whole genome shotgun (WGS) entry which is preliminary data.</text>
</comment>
<dbReference type="EMBL" id="JACHJP010000002">
    <property type="protein sequence ID" value="MBB4915981.1"/>
    <property type="molecule type" value="Genomic_DNA"/>
</dbReference>
<proteinExistence type="predicted"/>
<dbReference type="AlphaFoldDB" id="A0A7W7QLW5"/>
<feature type="region of interest" description="Disordered" evidence="1">
    <location>
        <begin position="1"/>
        <end position="29"/>
    </location>
</feature>
<accession>A0A7W7QLW5</accession>